<dbReference type="Gene3D" id="3.30.730.10">
    <property type="entry name" value="AP2/ERF domain"/>
    <property type="match status" value="1"/>
</dbReference>
<dbReference type="EMBL" id="JAAVLN010000001">
    <property type="protein sequence ID" value="NKC03324.1"/>
    <property type="molecule type" value="Genomic_DNA"/>
</dbReference>
<dbReference type="PROSITE" id="PS51032">
    <property type="entry name" value="AP2_ERF"/>
    <property type="match status" value="1"/>
</dbReference>
<dbReference type="SMART" id="SM00380">
    <property type="entry name" value="AP2"/>
    <property type="match status" value="1"/>
</dbReference>
<proteinExistence type="predicted"/>
<evidence type="ECO:0000256" key="2">
    <source>
        <dbReference type="ARBA" id="ARBA00023125"/>
    </source>
</evidence>
<evidence type="ECO:0000259" key="4">
    <source>
        <dbReference type="PROSITE" id="PS51032"/>
    </source>
</evidence>
<dbReference type="SUPFAM" id="SSF54060">
    <property type="entry name" value="His-Me finger endonucleases"/>
    <property type="match status" value="1"/>
</dbReference>
<dbReference type="Proteomes" id="UP000704467">
    <property type="component" value="Unassembled WGS sequence"/>
</dbReference>
<dbReference type="InterPro" id="IPR036955">
    <property type="entry name" value="AP2/ERF_dom_sf"/>
</dbReference>
<feature type="domain" description="AP2/ERF" evidence="4">
    <location>
        <begin position="210"/>
        <end position="267"/>
    </location>
</feature>
<evidence type="ECO:0000313" key="5">
    <source>
        <dbReference type="EMBL" id="NKC03324.1"/>
    </source>
</evidence>
<dbReference type="Pfam" id="PF13392">
    <property type="entry name" value="HNH_3"/>
    <property type="match status" value="1"/>
</dbReference>
<dbReference type="InterPro" id="IPR001471">
    <property type="entry name" value="AP2/ERF_dom"/>
</dbReference>
<dbReference type="InterPro" id="IPR044808">
    <property type="entry name" value="ERF_plant"/>
</dbReference>
<dbReference type="InterPro" id="IPR016177">
    <property type="entry name" value="DNA-bd_dom_sf"/>
</dbReference>
<dbReference type="SUPFAM" id="SSF54171">
    <property type="entry name" value="DNA-binding domain"/>
    <property type="match status" value="1"/>
</dbReference>
<evidence type="ECO:0000313" key="6">
    <source>
        <dbReference type="Proteomes" id="UP000704467"/>
    </source>
</evidence>
<dbReference type="InterPro" id="IPR044925">
    <property type="entry name" value="His-Me_finger_sf"/>
</dbReference>
<dbReference type="PANTHER" id="PTHR31190">
    <property type="entry name" value="DNA-BINDING DOMAIN"/>
    <property type="match status" value="1"/>
</dbReference>
<keyword evidence="2" id="KW-0238">DNA-binding</keyword>
<protein>
    <recommendedName>
        <fullName evidence="4">AP2/ERF domain-containing protein</fullName>
    </recommendedName>
</protein>
<comment type="caution">
    <text evidence="5">The sequence shown here is derived from an EMBL/GenBank/DDBJ whole genome shotgun (WGS) entry which is preliminary data.</text>
</comment>
<accession>A0ABX1DK91</accession>
<reference evidence="5 6" key="1">
    <citation type="submission" date="2020-03" db="EMBL/GenBank/DDBJ databases">
        <title>Whole genome sequencing of clinical and environmental type strains of Ochrobactrum.</title>
        <authorList>
            <person name="Dharne M."/>
        </authorList>
    </citation>
    <scope>NUCLEOTIDE SEQUENCE [LARGE SCALE GENOMIC DNA]</scope>
    <source>
        <strain evidence="5 6">CIP 109452</strain>
    </source>
</reference>
<organism evidence="5 6">
    <name type="scientific">Brucella haematophila</name>
    <dbReference type="NCBI Taxonomy" id="419474"/>
    <lineage>
        <taxon>Bacteria</taxon>
        <taxon>Pseudomonadati</taxon>
        <taxon>Pseudomonadota</taxon>
        <taxon>Alphaproteobacteria</taxon>
        <taxon>Hyphomicrobiales</taxon>
        <taxon>Brucellaceae</taxon>
        <taxon>Brucella/Ochrobactrum group</taxon>
        <taxon>Brucella</taxon>
    </lineage>
</organism>
<dbReference type="RefSeq" id="WP_171058862.1">
    <property type="nucleotide sequence ID" value="NZ_JBHEEQ010000045.1"/>
</dbReference>
<dbReference type="InterPro" id="IPR003615">
    <property type="entry name" value="HNH_nuc"/>
</dbReference>
<keyword evidence="3" id="KW-0804">Transcription</keyword>
<gene>
    <name evidence="5" type="ORF">HED55_08185</name>
</gene>
<keyword evidence="6" id="KW-1185">Reference proteome</keyword>
<evidence type="ECO:0000256" key="1">
    <source>
        <dbReference type="ARBA" id="ARBA00023015"/>
    </source>
</evidence>
<sequence length="272" mass="30883">MTTLPDEAVKAEVQLDPNAVIAAVRECARITAPEVTDAEFEALRADNDPLYANTTRDMERAIRAYLSALPFLSVQVAVKRPVKALPSQDELRTLLRYEPETGKLFWRERQAHQMKGIDPTRREWAARQFNSRYAGKEAFTSSDKLGYRHGKINWLNYQAHRVIWKLVHGEDPQVIDHINRDPSDNRIVNLRNCTIAENSRNYSKTNKASGYRGVCWVKRDKAWAARISNGRGGKVSLGNFKNEVDAARAYDAAARSLHGEFATLNFPDEVQI</sequence>
<evidence type="ECO:0000256" key="3">
    <source>
        <dbReference type="ARBA" id="ARBA00023163"/>
    </source>
</evidence>
<keyword evidence="1" id="KW-0805">Transcription regulation</keyword>
<name>A0ABX1DK91_9HYPH</name>
<dbReference type="PANTHER" id="PTHR31190:SF142">
    <property type="entry name" value="ETHYLENE-RESPONSIVE TRANSCRIPTION FACTOR RAP2-3"/>
    <property type="match status" value="1"/>
</dbReference>